<dbReference type="InterPro" id="IPR050074">
    <property type="entry name" value="DHO_dehydrogenase"/>
</dbReference>
<keyword evidence="6" id="KW-0560">Oxidoreductase</keyword>
<keyword evidence="5" id="KW-0665">Pyrimidine biosynthesis</keyword>
<comment type="pathway">
    <text evidence="2">Pyrimidine metabolism; UMP biosynthesis via de novo pathway.</text>
</comment>
<dbReference type="InterPro" id="IPR005720">
    <property type="entry name" value="Dihydroorotate_DH_cat"/>
</dbReference>
<dbReference type="GO" id="GO:0006207">
    <property type="term" value="P:'de novo' pyrimidine nucleobase biosynthetic process"/>
    <property type="evidence" value="ECO:0007669"/>
    <property type="project" value="TreeGrafter"/>
</dbReference>
<dbReference type="PANTHER" id="PTHR48109:SF4">
    <property type="entry name" value="DIHYDROOROTATE DEHYDROGENASE (QUINONE), MITOCHONDRIAL"/>
    <property type="match status" value="1"/>
</dbReference>
<name>A0A398CB49_9BURK</name>
<evidence type="ECO:0000259" key="7">
    <source>
        <dbReference type="Pfam" id="PF01180"/>
    </source>
</evidence>
<accession>A0A398CB49</accession>
<dbReference type="AlphaFoldDB" id="A0A398CB49"/>
<organism evidence="8 9">
    <name type="scientific">Simplicispira hankyongi</name>
    <dbReference type="NCBI Taxonomy" id="2315688"/>
    <lineage>
        <taxon>Bacteria</taxon>
        <taxon>Pseudomonadati</taxon>
        <taxon>Pseudomonadota</taxon>
        <taxon>Betaproteobacteria</taxon>
        <taxon>Burkholderiales</taxon>
        <taxon>Comamonadaceae</taxon>
        <taxon>Simplicispira</taxon>
    </lineage>
</organism>
<comment type="cofactor">
    <cofactor evidence="1">
        <name>FMN</name>
        <dbReference type="ChEBI" id="CHEBI:58210"/>
    </cofactor>
</comment>
<dbReference type="SUPFAM" id="SSF51395">
    <property type="entry name" value="FMN-linked oxidoreductases"/>
    <property type="match status" value="1"/>
</dbReference>
<reference evidence="8 9" key="1">
    <citation type="submission" date="2018-09" db="EMBL/GenBank/DDBJ databases">
        <title>Draft genome of Simplicispira sp. NY-02.</title>
        <authorList>
            <person name="Im W.T."/>
        </authorList>
    </citation>
    <scope>NUCLEOTIDE SEQUENCE [LARGE SCALE GENOMIC DNA]</scope>
    <source>
        <strain evidence="8 9">NY-02</strain>
    </source>
</reference>
<dbReference type="RefSeq" id="WP_119108002.1">
    <property type="nucleotide sequence ID" value="NZ_QXJC01000001.1"/>
</dbReference>
<comment type="caution">
    <text evidence="8">The sequence shown here is derived from an EMBL/GenBank/DDBJ whole genome shotgun (WGS) entry which is preliminary data.</text>
</comment>
<evidence type="ECO:0000256" key="2">
    <source>
        <dbReference type="ARBA" id="ARBA00004725"/>
    </source>
</evidence>
<evidence type="ECO:0000256" key="5">
    <source>
        <dbReference type="ARBA" id="ARBA00022975"/>
    </source>
</evidence>
<dbReference type="Proteomes" id="UP000266302">
    <property type="component" value="Unassembled WGS sequence"/>
</dbReference>
<keyword evidence="9" id="KW-1185">Reference proteome</keyword>
<protein>
    <submittedName>
        <fullName evidence="8">Dihydroorotate dehydrogenase</fullName>
    </submittedName>
</protein>
<keyword evidence="3" id="KW-0285">Flavoprotein</keyword>
<gene>
    <name evidence="8" type="ORF">D3F03_03860</name>
</gene>
<evidence type="ECO:0000256" key="6">
    <source>
        <dbReference type="ARBA" id="ARBA00023002"/>
    </source>
</evidence>
<dbReference type="GO" id="GO:0005737">
    <property type="term" value="C:cytoplasm"/>
    <property type="evidence" value="ECO:0007669"/>
    <property type="project" value="InterPro"/>
</dbReference>
<evidence type="ECO:0000256" key="1">
    <source>
        <dbReference type="ARBA" id="ARBA00001917"/>
    </source>
</evidence>
<feature type="domain" description="Dihydroorotate dehydrogenase catalytic" evidence="7">
    <location>
        <begin position="194"/>
        <end position="247"/>
    </location>
</feature>
<dbReference type="Pfam" id="PF01180">
    <property type="entry name" value="DHO_dh"/>
    <property type="match status" value="1"/>
</dbReference>
<dbReference type="GO" id="GO:0004152">
    <property type="term" value="F:dihydroorotate dehydrogenase activity"/>
    <property type="evidence" value="ECO:0007669"/>
    <property type="project" value="TreeGrafter"/>
</dbReference>
<dbReference type="PANTHER" id="PTHR48109">
    <property type="entry name" value="DIHYDROOROTATE DEHYDROGENASE (QUINONE), MITOCHONDRIAL-RELATED"/>
    <property type="match status" value="1"/>
</dbReference>
<evidence type="ECO:0000313" key="8">
    <source>
        <dbReference type="EMBL" id="RID99554.1"/>
    </source>
</evidence>
<keyword evidence="4" id="KW-0288">FMN</keyword>
<dbReference type="EMBL" id="QXJC01000001">
    <property type="protein sequence ID" value="RID99554.1"/>
    <property type="molecule type" value="Genomic_DNA"/>
</dbReference>
<sequence length="255" mass="25986">MNTAWLPTRPGLAGGIDNDGSRAAELLAAGFGSVEFGTVTPRPEPGANPGANPGVVALAARLRALPPRAQGAARVGIGIGMGGDAAPETLAAEWCCGYQTACEVADYLSFNLSARRYQALLTPAHWPLLLQAFDAVTHERQQHTAVGGQYLPLALKLPLGPAGGFPLALAQAAAAAGFDAVTAVLPASSERLDRLRLLRAQLQGQAAIVAVGGIRSAGDVRAALAAGANAVQVHSVFAQQGAACLPDLLHLDLQA</sequence>
<evidence type="ECO:0000313" key="9">
    <source>
        <dbReference type="Proteomes" id="UP000266302"/>
    </source>
</evidence>
<evidence type="ECO:0000256" key="3">
    <source>
        <dbReference type="ARBA" id="ARBA00022630"/>
    </source>
</evidence>
<dbReference type="Gene3D" id="3.20.20.70">
    <property type="entry name" value="Aldolase class I"/>
    <property type="match status" value="2"/>
</dbReference>
<dbReference type="GO" id="GO:0009220">
    <property type="term" value="P:pyrimidine ribonucleotide biosynthetic process"/>
    <property type="evidence" value="ECO:0007669"/>
    <property type="project" value="TreeGrafter"/>
</dbReference>
<dbReference type="OrthoDB" id="9802377at2"/>
<proteinExistence type="predicted"/>
<dbReference type="InterPro" id="IPR013785">
    <property type="entry name" value="Aldolase_TIM"/>
</dbReference>
<evidence type="ECO:0000256" key="4">
    <source>
        <dbReference type="ARBA" id="ARBA00022643"/>
    </source>
</evidence>